<evidence type="ECO:0000313" key="3">
    <source>
        <dbReference type="Proteomes" id="UP001187315"/>
    </source>
</evidence>
<feature type="compositionally biased region" description="Basic residues" evidence="1">
    <location>
        <begin position="14"/>
        <end position="28"/>
    </location>
</feature>
<accession>A0AA88SQE3</accession>
<organism evidence="2 3">
    <name type="scientific">Tachysurus vachellii</name>
    <name type="common">Darkbarbel catfish</name>
    <name type="synonym">Pelteobagrus vachellii</name>
    <dbReference type="NCBI Taxonomy" id="175792"/>
    <lineage>
        <taxon>Eukaryota</taxon>
        <taxon>Metazoa</taxon>
        <taxon>Chordata</taxon>
        <taxon>Craniata</taxon>
        <taxon>Vertebrata</taxon>
        <taxon>Euteleostomi</taxon>
        <taxon>Actinopterygii</taxon>
        <taxon>Neopterygii</taxon>
        <taxon>Teleostei</taxon>
        <taxon>Ostariophysi</taxon>
        <taxon>Siluriformes</taxon>
        <taxon>Bagridae</taxon>
        <taxon>Tachysurus</taxon>
    </lineage>
</organism>
<feature type="region of interest" description="Disordered" evidence="1">
    <location>
        <begin position="14"/>
        <end position="57"/>
    </location>
</feature>
<dbReference type="EMBL" id="JAVHJS010000010">
    <property type="protein sequence ID" value="KAK2845987.1"/>
    <property type="molecule type" value="Genomic_DNA"/>
</dbReference>
<name>A0AA88SQE3_TACVA</name>
<reference evidence="2" key="1">
    <citation type="submission" date="2023-08" db="EMBL/GenBank/DDBJ databases">
        <title>Pelteobagrus vachellii genome.</title>
        <authorList>
            <person name="Liu H."/>
        </authorList>
    </citation>
    <scope>NUCLEOTIDE SEQUENCE</scope>
    <source>
        <strain evidence="2">PRFRI_2022a</strain>
        <tissue evidence="2">Muscle</tissue>
    </source>
</reference>
<protein>
    <submittedName>
        <fullName evidence="2">Uncharacterized protein</fullName>
    </submittedName>
</protein>
<evidence type="ECO:0000256" key="1">
    <source>
        <dbReference type="SAM" id="MobiDB-lite"/>
    </source>
</evidence>
<sequence>MEAQDFYLPRQAKRVPAKMQKASRKRKVVVPSPGKPAKTVRLVKKKAESTEKTAQLTHRVEQLEARLEPGFSPRLRTTANG</sequence>
<evidence type="ECO:0000313" key="2">
    <source>
        <dbReference type="EMBL" id="KAK2845987.1"/>
    </source>
</evidence>
<proteinExistence type="predicted"/>
<comment type="caution">
    <text evidence="2">The sequence shown here is derived from an EMBL/GenBank/DDBJ whole genome shotgun (WGS) entry which is preliminary data.</text>
</comment>
<dbReference type="AlphaFoldDB" id="A0AA88SQE3"/>
<keyword evidence="3" id="KW-1185">Reference proteome</keyword>
<dbReference type="Proteomes" id="UP001187315">
    <property type="component" value="Unassembled WGS sequence"/>
</dbReference>
<gene>
    <name evidence="2" type="ORF">Q7C36_010841</name>
</gene>